<gene>
    <name evidence="4" type="ORF">D9756_005501</name>
</gene>
<proteinExistence type="predicted"/>
<dbReference type="OrthoDB" id="1662883at2759"/>
<dbReference type="InterPro" id="IPR029058">
    <property type="entry name" value="AB_hydrolase_fold"/>
</dbReference>
<evidence type="ECO:0000259" key="3">
    <source>
        <dbReference type="Pfam" id="PF07859"/>
    </source>
</evidence>
<comment type="caution">
    <text evidence="4">The sequence shown here is derived from an EMBL/GenBank/DDBJ whole genome shotgun (WGS) entry which is preliminary data.</text>
</comment>
<dbReference type="Proteomes" id="UP000559027">
    <property type="component" value="Unassembled WGS sequence"/>
</dbReference>
<evidence type="ECO:0000256" key="2">
    <source>
        <dbReference type="SAM" id="MobiDB-lite"/>
    </source>
</evidence>
<accession>A0A8H5D8B2</accession>
<reference evidence="4 5" key="1">
    <citation type="journal article" date="2020" name="ISME J.">
        <title>Uncovering the hidden diversity of litter-decomposition mechanisms in mushroom-forming fungi.</title>
        <authorList>
            <person name="Floudas D."/>
            <person name="Bentzer J."/>
            <person name="Ahren D."/>
            <person name="Johansson T."/>
            <person name="Persson P."/>
            <person name="Tunlid A."/>
        </authorList>
    </citation>
    <scope>NUCLEOTIDE SEQUENCE [LARGE SCALE GENOMIC DNA]</scope>
    <source>
        <strain evidence="4 5">CBS 146.42</strain>
    </source>
</reference>
<keyword evidence="1" id="KW-0378">Hydrolase</keyword>
<protein>
    <recommendedName>
        <fullName evidence="3">Alpha/beta hydrolase fold-3 domain-containing protein</fullName>
    </recommendedName>
</protein>
<dbReference type="GO" id="GO:0016787">
    <property type="term" value="F:hydrolase activity"/>
    <property type="evidence" value="ECO:0007669"/>
    <property type="project" value="UniProtKB-KW"/>
</dbReference>
<dbReference type="PANTHER" id="PTHR48081:SF5">
    <property type="entry name" value="ALPHA_BETA HYDROLASE FOLD-3 DOMAIN-CONTAINING PROTEIN"/>
    <property type="match status" value="1"/>
</dbReference>
<dbReference type="Gene3D" id="3.40.50.1820">
    <property type="entry name" value="alpha/beta hydrolase"/>
    <property type="match status" value="1"/>
</dbReference>
<feature type="domain" description="Alpha/beta hydrolase fold-3" evidence="3">
    <location>
        <begin position="193"/>
        <end position="323"/>
    </location>
</feature>
<dbReference type="SUPFAM" id="SSF53474">
    <property type="entry name" value="alpha/beta-Hydrolases"/>
    <property type="match status" value="1"/>
</dbReference>
<dbReference type="InterPro" id="IPR013094">
    <property type="entry name" value="AB_hydrolase_3"/>
</dbReference>
<dbReference type="Pfam" id="PF07859">
    <property type="entry name" value="Abhydrolase_3"/>
    <property type="match status" value="1"/>
</dbReference>
<name>A0A8H5D8B2_9AGAR</name>
<organism evidence="4 5">
    <name type="scientific">Leucocoprinus leucothites</name>
    <dbReference type="NCBI Taxonomy" id="201217"/>
    <lineage>
        <taxon>Eukaryota</taxon>
        <taxon>Fungi</taxon>
        <taxon>Dikarya</taxon>
        <taxon>Basidiomycota</taxon>
        <taxon>Agaricomycotina</taxon>
        <taxon>Agaricomycetes</taxon>
        <taxon>Agaricomycetidae</taxon>
        <taxon>Agaricales</taxon>
        <taxon>Agaricineae</taxon>
        <taxon>Agaricaceae</taxon>
        <taxon>Leucocoprinus</taxon>
    </lineage>
</organism>
<evidence type="ECO:0000313" key="5">
    <source>
        <dbReference type="Proteomes" id="UP000559027"/>
    </source>
</evidence>
<keyword evidence="5" id="KW-1185">Reference proteome</keyword>
<evidence type="ECO:0000313" key="4">
    <source>
        <dbReference type="EMBL" id="KAF5355029.1"/>
    </source>
</evidence>
<dbReference type="InterPro" id="IPR050300">
    <property type="entry name" value="GDXG_lipolytic_enzyme"/>
</dbReference>
<feature type="region of interest" description="Disordered" evidence="2">
    <location>
        <begin position="147"/>
        <end position="181"/>
    </location>
</feature>
<sequence>MLSNSLTRDMGWKVGPVMLGTFIKHYFDRVKTRDLIDPDQLLKQDEILYDEAFHIIKSFLHESTFHTVEELQGFSNTQTPSSPYTHLVRVLVPLSSCNEAAKLLIKVLGGEDNAREVVGGIKWWQVRGVEGVDAQWITAKKDWREAKRRRRMRQTQSDPVREEPNSNSDVHGRSPKGDDHSAYEKYMDEMRCILYLHGGGYYFGSVDQERYSIQRHARKINGRVFAINYRLAPQYPFPCGLHDALAAYLYLIRPPPEADHSPIKPAHIVIAGDSAGGGLSLALLQLIRDAELPLPAGGILISPWCDLTHSFPSIHTNTSTDIIPPTGLSFHKPSILWPPPPREISVQVHASLRQKLRHALRMDDRPPSKTIEPASRSSSESHSVPAPDMPVNVGENINVPPVDAVDPQRLTVN</sequence>
<evidence type="ECO:0000256" key="1">
    <source>
        <dbReference type="ARBA" id="ARBA00022801"/>
    </source>
</evidence>
<dbReference type="EMBL" id="JAACJO010000008">
    <property type="protein sequence ID" value="KAF5355029.1"/>
    <property type="molecule type" value="Genomic_DNA"/>
</dbReference>
<feature type="compositionally biased region" description="Basic and acidic residues" evidence="2">
    <location>
        <begin position="159"/>
        <end position="181"/>
    </location>
</feature>
<feature type="region of interest" description="Disordered" evidence="2">
    <location>
        <begin position="358"/>
        <end position="413"/>
    </location>
</feature>
<dbReference type="AlphaFoldDB" id="A0A8H5D8B2"/>
<dbReference type="PANTHER" id="PTHR48081">
    <property type="entry name" value="AB HYDROLASE SUPERFAMILY PROTEIN C4A8.06C"/>
    <property type="match status" value="1"/>
</dbReference>